<dbReference type="OrthoDB" id="6102725at2759"/>
<dbReference type="Gene3D" id="1.10.287.690">
    <property type="entry name" value="Helix hairpin bin"/>
    <property type="match status" value="1"/>
</dbReference>
<evidence type="ECO:0000313" key="11">
    <source>
        <dbReference type="Proteomes" id="UP000030746"/>
    </source>
</evidence>
<organism evidence="10 11">
    <name type="scientific">Lottia gigantea</name>
    <name type="common">Giant owl limpet</name>
    <dbReference type="NCBI Taxonomy" id="225164"/>
    <lineage>
        <taxon>Eukaryota</taxon>
        <taxon>Metazoa</taxon>
        <taxon>Spiralia</taxon>
        <taxon>Lophotrochozoa</taxon>
        <taxon>Mollusca</taxon>
        <taxon>Gastropoda</taxon>
        <taxon>Patellogastropoda</taxon>
        <taxon>Lottioidea</taxon>
        <taxon>Lottiidae</taxon>
        <taxon>Lottia</taxon>
    </lineage>
</organism>
<evidence type="ECO:0000256" key="2">
    <source>
        <dbReference type="ARBA" id="ARBA00012417"/>
    </source>
</evidence>
<protein>
    <recommendedName>
        <fullName evidence="2">DNA-directed DNA polymerase</fullName>
        <ecNumber evidence="2">2.7.7.7</ecNumber>
    </recommendedName>
</protein>
<evidence type="ECO:0000313" key="10">
    <source>
        <dbReference type="EMBL" id="ESO90463.1"/>
    </source>
</evidence>
<evidence type="ECO:0000256" key="1">
    <source>
        <dbReference type="ARBA" id="ARBA00005755"/>
    </source>
</evidence>
<evidence type="ECO:0000259" key="9">
    <source>
        <dbReference type="Pfam" id="PF03175"/>
    </source>
</evidence>
<dbReference type="CTD" id="20232211"/>
<dbReference type="InterPro" id="IPR004868">
    <property type="entry name" value="DNA-dir_DNA_pol_B_mt/vir"/>
</dbReference>
<keyword evidence="11" id="KW-1185">Reference proteome</keyword>
<evidence type="ECO:0000256" key="4">
    <source>
        <dbReference type="ARBA" id="ARBA00022695"/>
    </source>
</evidence>
<dbReference type="PANTHER" id="PTHR33568">
    <property type="entry name" value="DNA POLYMERASE"/>
    <property type="match status" value="1"/>
</dbReference>
<proteinExistence type="inferred from homology"/>
<feature type="non-terminal residue" evidence="10">
    <location>
        <position position="1"/>
    </location>
</feature>
<keyword evidence="3" id="KW-0808">Transferase</keyword>
<sequence length="381" mass="44514">RNGKLTFPLCRTCVQDHMKQDDVAVYQECHHIEKERAWVGTFVTLELKKAVGMGYKILEIYEVWHWNQWSQYDPATKTGGLFTDYINRYLKMKMESSGYPDICHTDEEKRHFIEEVYRKEGITLDPDQIIPNKGKRAFSKSILNTLWGKFGQRDNFSQTEYITDPSEYFQLMNDSTETVKDVQIVNDNMVMIEKLKKEQHVQPCAITNVVIAAFVTAQARLLYSVLEPLGNRVCYFDTDSIIYRHLPLQWNPTEGSSLGEWKNELPENVHITQFVAGGPKNYAYQLSNGQTVCKVRGFTLNYRGMQQLNFETVKNMVRHLEENISIPIDNPHKIVRSRDRTLWTRPEQKLYKAVYTKRMVHFNTRGEPDNTLPYGFTQAEN</sequence>
<evidence type="ECO:0000256" key="8">
    <source>
        <dbReference type="ARBA" id="ARBA00049244"/>
    </source>
</evidence>
<evidence type="ECO:0000256" key="7">
    <source>
        <dbReference type="ARBA" id="ARBA00023125"/>
    </source>
</evidence>
<dbReference type="InterPro" id="IPR023211">
    <property type="entry name" value="DNA_pol_palm_dom_sf"/>
</dbReference>
<dbReference type="GeneID" id="20232211"/>
<dbReference type="EMBL" id="KB202408">
    <property type="protein sequence ID" value="ESO90463.1"/>
    <property type="molecule type" value="Genomic_DNA"/>
</dbReference>
<dbReference type="GO" id="GO:0006260">
    <property type="term" value="P:DNA replication"/>
    <property type="evidence" value="ECO:0007669"/>
    <property type="project" value="UniProtKB-KW"/>
</dbReference>
<dbReference type="GO" id="GO:0003677">
    <property type="term" value="F:DNA binding"/>
    <property type="evidence" value="ECO:0007669"/>
    <property type="project" value="UniProtKB-KW"/>
</dbReference>
<dbReference type="GO" id="GO:0003887">
    <property type="term" value="F:DNA-directed DNA polymerase activity"/>
    <property type="evidence" value="ECO:0007669"/>
    <property type="project" value="UniProtKB-KW"/>
</dbReference>
<dbReference type="Proteomes" id="UP000030746">
    <property type="component" value="Unassembled WGS sequence"/>
</dbReference>
<keyword evidence="6" id="KW-0239">DNA-directed DNA polymerase</keyword>
<keyword evidence="7" id="KW-0238">DNA-binding</keyword>
<dbReference type="SUPFAM" id="SSF56672">
    <property type="entry name" value="DNA/RNA polymerases"/>
    <property type="match status" value="1"/>
</dbReference>
<name>V3ZGW1_LOTGI</name>
<dbReference type="RefSeq" id="XP_009058787.1">
    <property type="nucleotide sequence ID" value="XM_009060539.1"/>
</dbReference>
<dbReference type="EC" id="2.7.7.7" evidence="2"/>
<feature type="domain" description="DNA-directed DNA polymerase family B mitochondria/virus" evidence="9">
    <location>
        <begin position="132"/>
        <end position="202"/>
    </location>
</feature>
<dbReference type="OMA" id="NEYESHK"/>
<reference evidence="10 11" key="1">
    <citation type="journal article" date="2013" name="Nature">
        <title>Insights into bilaterian evolution from three spiralian genomes.</title>
        <authorList>
            <person name="Simakov O."/>
            <person name="Marletaz F."/>
            <person name="Cho S.J."/>
            <person name="Edsinger-Gonzales E."/>
            <person name="Havlak P."/>
            <person name="Hellsten U."/>
            <person name="Kuo D.H."/>
            <person name="Larsson T."/>
            <person name="Lv J."/>
            <person name="Arendt D."/>
            <person name="Savage R."/>
            <person name="Osoegawa K."/>
            <person name="de Jong P."/>
            <person name="Grimwood J."/>
            <person name="Chapman J.A."/>
            <person name="Shapiro H."/>
            <person name="Aerts A."/>
            <person name="Otillar R.P."/>
            <person name="Terry A.Y."/>
            <person name="Boore J.L."/>
            <person name="Grigoriev I.V."/>
            <person name="Lindberg D.R."/>
            <person name="Seaver E.C."/>
            <person name="Weisblat D.A."/>
            <person name="Putnam N.H."/>
            <person name="Rokhsar D.S."/>
        </authorList>
    </citation>
    <scope>NUCLEOTIDE SEQUENCE [LARGE SCALE GENOMIC DNA]</scope>
</reference>
<evidence type="ECO:0000256" key="3">
    <source>
        <dbReference type="ARBA" id="ARBA00022679"/>
    </source>
</evidence>
<accession>V3ZGW1</accession>
<dbReference type="KEGG" id="lgi:LOTGIDRAFT_123212"/>
<dbReference type="Pfam" id="PF03175">
    <property type="entry name" value="DNA_pol_B_2"/>
    <property type="match status" value="1"/>
</dbReference>
<dbReference type="GO" id="GO:0000166">
    <property type="term" value="F:nucleotide binding"/>
    <property type="evidence" value="ECO:0007669"/>
    <property type="project" value="InterPro"/>
</dbReference>
<dbReference type="Gene3D" id="3.90.1600.10">
    <property type="entry name" value="Palm domain of DNA polymerase"/>
    <property type="match status" value="1"/>
</dbReference>
<dbReference type="HOGENOM" id="CLU_726808_0_0_1"/>
<comment type="catalytic activity">
    <reaction evidence="8">
        <text>DNA(n) + a 2'-deoxyribonucleoside 5'-triphosphate = DNA(n+1) + diphosphate</text>
        <dbReference type="Rhea" id="RHEA:22508"/>
        <dbReference type="Rhea" id="RHEA-COMP:17339"/>
        <dbReference type="Rhea" id="RHEA-COMP:17340"/>
        <dbReference type="ChEBI" id="CHEBI:33019"/>
        <dbReference type="ChEBI" id="CHEBI:61560"/>
        <dbReference type="ChEBI" id="CHEBI:173112"/>
        <dbReference type="EC" id="2.7.7.7"/>
    </reaction>
</comment>
<comment type="similarity">
    <text evidence="1">Belongs to the DNA polymerase type-B family.</text>
</comment>
<dbReference type="PANTHER" id="PTHR33568:SF3">
    <property type="entry name" value="DNA-DIRECTED DNA POLYMERASE"/>
    <property type="match status" value="1"/>
</dbReference>
<evidence type="ECO:0000256" key="5">
    <source>
        <dbReference type="ARBA" id="ARBA00022705"/>
    </source>
</evidence>
<dbReference type="InterPro" id="IPR043502">
    <property type="entry name" value="DNA/RNA_pol_sf"/>
</dbReference>
<dbReference type="AlphaFoldDB" id="V3ZGW1"/>
<gene>
    <name evidence="10" type="ORF">LOTGIDRAFT_123212</name>
</gene>
<keyword evidence="5" id="KW-0235">DNA replication</keyword>
<keyword evidence="4" id="KW-0548">Nucleotidyltransferase</keyword>
<evidence type="ECO:0000256" key="6">
    <source>
        <dbReference type="ARBA" id="ARBA00022932"/>
    </source>
</evidence>